<keyword evidence="5" id="KW-1185">Reference proteome</keyword>
<dbReference type="InterPro" id="IPR008241">
    <property type="entry name" value="Isochorismate_pyruvate-lyase"/>
</dbReference>
<dbReference type="RefSeq" id="WP_131573897.1">
    <property type="nucleotide sequence ID" value="NZ_CBCSAJ010000020.1"/>
</dbReference>
<protein>
    <recommendedName>
        <fullName evidence="1">chorismate mutase</fullName>
        <ecNumber evidence="1">5.4.99.5</ecNumber>
    </recommendedName>
</protein>
<comment type="caution">
    <text evidence="4">The sequence shown here is derived from an EMBL/GenBank/DDBJ whole genome shotgun (WGS) entry which is preliminary data.</text>
</comment>
<dbReference type="Pfam" id="PF01817">
    <property type="entry name" value="CM_2"/>
    <property type="match status" value="1"/>
</dbReference>
<reference evidence="5" key="1">
    <citation type="journal article" date="2019" name="Int. J. Syst. Evol. Microbiol.">
        <title>The Global Catalogue of Microorganisms (GCM) 10K type strain sequencing project: providing services to taxonomists for standard genome sequencing and annotation.</title>
        <authorList>
            <consortium name="The Broad Institute Genomics Platform"/>
            <consortium name="The Broad Institute Genome Sequencing Center for Infectious Disease"/>
            <person name="Wu L."/>
            <person name="Ma J."/>
        </authorList>
    </citation>
    <scope>NUCLEOTIDE SEQUENCE [LARGE SCALE GENOMIC DNA]</scope>
    <source>
        <strain evidence="5">CCM 8875</strain>
    </source>
</reference>
<dbReference type="InterPro" id="IPR002701">
    <property type="entry name" value="CM_II_prokaryot"/>
</dbReference>
<dbReference type="Proteomes" id="UP001597302">
    <property type="component" value="Unassembled WGS sequence"/>
</dbReference>
<dbReference type="Gene3D" id="1.20.59.10">
    <property type="entry name" value="Chorismate mutase"/>
    <property type="match status" value="1"/>
</dbReference>
<name>A0ABW4DTC9_9RHOB</name>
<dbReference type="EC" id="5.4.99.5" evidence="1"/>
<dbReference type="SUPFAM" id="SSF48600">
    <property type="entry name" value="Chorismate mutase II"/>
    <property type="match status" value="1"/>
</dbReference>
<dbReference type="PROSITE" id="PS51168">
    <property type="entry name" value="CHORISMATE_MUT_2"/>
    <property type="match status" value="1"/>
</dbReference>
<dbReference type="InterPro" id="IPR036979">
    <property type="entry name" value="CM_dom_sf"/>
</dbReference>
<evidence type="ECO:0000256" key="1">
    <source>
        <dbReference type="ARBA" id="ARBA00012404"/>
    </source>
</evidence>
<dbReference type="SMART" id="SM00830">
    <property type="entry name" value="CM_2"/>
    <property type="match status" value="1"/>
</dbReference>
<dbReference type="InterPro" id="IPR051331">
    <property type="entry name" value="Chorismate_mutase-related"/>
</dbReference>
<sequence>MTRIQDIPDMAALRTEIDAVDAQLMALLARRHALIDRAAQIKSGNGLPARIEARVEEVVANIRDHARGHGLDPDLYDRLWRQLIEAAIAQEERQLNKDRP</sequence>
<dbReference type="InterPro" id="IPR036263">
    <property type="entry name" value="Chorismate_II_sf"/>
</dbReference>
<organism evidence="4 5">
    <name type="scientific">Paracoccus nototheniae</name>
    <dbReference type="NCBI Taxonomy" id="2489002"/>
    <lineage>
        <taxon>Bacteria</taxon>
        <taxon>Pseudomonadati</taxon>
        <taxon>Pseudomonadota</taxon>
        <taxon>Alphaproteobacteria</taxon>
        <taxon>Rhodobacterales</taxon>
        <taxon>Paracoccaceae</taxon>
        <taxon>Paracoccus</taxon>
    </lineage>
</organism>
<evidence type="ECO:0000259" key="3">
    <source>
        <dbReference type="PROSITE" id="PS51168"/>
    </source>
</evidence>
<dbReference type="EMBL" id="JBHTOQ010000015">
    <property type="protein sequence ID" value="MFD1480920.1"/>
    <property type="molecule type" value="Genomic_DNA"/>
</dbReference>
<gene>
    <name evidence="4" type="ORF">ACFQ5P_06410</name>
</gene>
<dbReference type="NCBIfam" id="TIGR01803">
    <property type="entry name" value="CM-like"/>
    <property type="match status" value="1"/>
</dbReference>
<keyword evidence="2" id="KW-0413">Isomerase</keyword>
<accession>A0ABW4DTC9</accession>
<evidence type="ECO:0000313" key="4">
    <source>
        <dbReference type="EMBL" id="MFD1480920.1"/>
    </source>
</evidence>
<feature type="domain" description="Chorismate mutase" evidence="3">
    <location>
        <begin position="4"/>
        <end position="95"/>
    </location>
</feature>
<dbReference type="PANTHER" id="PTHR38041:SF1">
    <property type="entry name" value="CHORISMATE MUTASE"/>
    <property type="match status" value="1"/>
</dbReference>
<evidence type="ECO:0000256" key="2">
    <source>
        <dbReference type="ARBA" id="ARBA00023235"/>
    </source>
</evidence>
<proteinExistence type="predicted"/>
<dbReference type="PANTHER" id="PTHR38041">
    <property type="entry name" value="CHORISMATE MUTASE"/>
    <property type="match status" value="1"/>
</dbReference>
<evidence type="ECO:0000313" key="5">
    <source>
        <dbReference type="Proteomes" id="UP001597302"/>
    </source>
</evidence>